<dbReference type="eggNOG" id="KOG0051">
    <property type="taxonomic scope" value="Eukaryota"/>
</dbReference>
<feature type="compositionally biased region" description="Basic and acidic residues" evidence="3">
    <location>
        <begin position="303"/>
        <end position="317"/>
    </location>
</feature>
<evidence type="ECO:0000259" key="5">
    <source>
        <dbReference type="PROSITE" id="PS51294"/>
    </source>
</evidence>
<dbReference type="PROSITE" id="PS50090">
    <property type="entry name" value="MYB_LIKE"/>
    <property type="match status" value="3"/>
</dbReference>
<dbReference type="SMART" id="SM00717">
    <property type="entry name" value="SANT"/>
    <property type="match status" value="3"/>
</dbReference>
<feature type="domain" description="HTH myb-type" evidence="5">
    <location>
        <begin position="433"/>
        <end position="480"/>
    </location>
</feature>
<dbReference type="SUPFAM" id="SSF46689">
    <property type="entry name" value="Homeodomain-like"/>
    <property type="match status" value="1"/>
</dbReference>
<feature type="compositionally biased region" description="Polar residues" evidence="3">
    <location>
        <begin position="334"/>
        <end position="348"/>
    </location>
</feature>
<feature type="compositionally biased region" description="Basic and acidic residues" evidence="3">
    <location>
        <begin position="165"/>
        <end position="174"/>
    </location>
</feature>
<reference evidence="6 7" key="1">
    <citation type="submission" date="2013-10" db="EMBL/GenBank/DDBJ databases">
        <authorList>
            <consortium name="International Citrus Genome Consortium"/>
            <person name="Jenkins J."/>
            <person name="Schmutz J."/>
            <person name="Prochnik S."/>
            <person name="Rokhsar D."/>
            <person name="Gmitter F."/>
            <person name="Ollitrault P."/>
            <person name="Machado M."/>
            <person name="Talon M."/>
            <person name="Wincker P."/>
            <person name="Jaillon O."/>
            <person name="Morgante M."/>
        </authorList>
    </citation>
    <scope>NUCLEOTIDE SEQUENCE</scope>
    <source>
        <strain evidence="7">cv. Clemenules</strain>
    </source>
</reference>
<feature type="region of interest" description="Disordered" evidence="3">
    <location>
        <begin position="281"/>
        <end position="351"/>
    </location>
</feature>
<dbReference type="Pfam" id="PF13921">
    <property type="entry name" value="Myb_DNA-bind_6"/>
    <property type="match status" value="1"/>
</dbReference>
<dbReference type="Gene3D" id="1.10.10.60">
    <property type="entry name" value="Homeodomain-like"/>
    <property type="match status" value="2"/>
</dbReference>
<dbReference type="Proteomes" id="UP000030687">
    <property type="component" value="Unassembled WGS sequence"/>
</dbReference>
<dbReference type="PANTHER" id="PTHR47430:SF4">
    <property type="entry name" value="GB|AAC33480.1"/>
    <property type="match status" value="1"/>
</dbReference>
<dbReference type="CDD" id="cd00167">
    <property type="entry name" value="SANT"/>
    <property type="match status" value="1"/>
</dbReference>
<evidence type="ECO:0000256" key="1">
    <source>
        <dbReference type="ARBA" id="ARBA00004123"/>
    </source>
</evidence>
<feature type="compositionally biased region" description="Basic and acidic residues" evidence="3">
    <location>
        <begin position="281"/>
        <end position="291"/>
    </location>
</feature>
<protein>
    <recommendedName>
        <fullName evidence="8">Myb-like domain-containing protein</fullName>
    </recommendedName>
</protein>
<feature type="compositionally biased region" description="Basic and acidic residues" evidence="3">
    <location>
        <begin position="99"/>
        <end position="117"/>
    </location>
</feature>
<organism evidence="6 7">
    <name type="scientific">Citrus clementina</name>
    <name type="common">Clementine</name>
    <name type="synonym">Citrus deliciosa x Citrus sinensis</name>
    <dbReference type="NCBI Taxonomy" id="85681"/>
    <lineage>
        <taxon>Eukaryota</taxon>
        <taxon>Viridiplantae</taxon>
        <taxon>Streptophyta</taxon>
        <taxon>Embryophyta</taxon>
        <taxon>Tracheophyta</taxon>
        <taxon>Spermatophyta</taxon>
        <taxon>Magnoliopsida</taxon>
        <taxon>eudicotyledons</taxon>
        <taxon>Gunneridae</taxon>
        <taxon>Pentapetalae</taxon>
        <taxon>rosids</taxon>
        <taxon>malvids</taxon>
        <taxon>Sapindales</taxon>
        <taxon>Rutaceae</taxon>
        <taxon>Aurantioideae</taxon>
        <taxon>Citrus</taxon>
    </lineage>
</organism>
<feature type="domain" description="Myb-like" evidence="4">
    <location>
        <begin position="434"/>
        <end position="476"/>
    </location>
</feature>
<feature type="compositionally biased region" description="Basic and acidic residues" evidence="3">
    <location>
        <begin position="244"/>
        <end position="259"/>
    </location>
</feature>
<evidence type="ECO:0000313" key="6">
    <source>
        <dbReference type="EMBL" id="ESR37759.1"/>
    </source>
</evidence>
<dbReference type="InterPro" id="IPR009057">
    <property type="entry name" value="Homeodomain-like_sf"/>
</dbReference>
<gene>
    <name evidence="6" type="ORF">CICLE_v100302841mg</name>
</gene>
<feature type="compositionally biased region" description="Basic residues" evidence="3">
    <location>
        <begin position="292"/>
        <end position="302"/>
    </location>
</feature>
<feature type="domain" description="Myb-like" evidence="4">
    <location>
        <begin position="477"/>
        <end position="545"/>
    </location>
</feature>
<dbReference type="InterPro" id="IPR017930">
    <property type="entry name" value="Myb_dom"/>
</dbReference>
<name>V4UEM1_CITCL</name>
<evidence type="ECO:0000256" key="2">
    <source>
        <dbReference type="ARBA" id="ARBA00023242"/>
    </source>
</evidence>
<dbReference type="AlphaFoldDB" id="V4UEM1"/>
<evidence type="ECO:0000313" key="7">
    <source>
        <dbReference type="Proteomes" id="UP000030687"/>
    </source>
</evidence>
<dbReference type="InParanoid" id="V4UEM1"/>
<feature type="compositionally biased region" description="Polar residues" evidence="3">
    <location>
        <begin position="228"/>
        <end position="238"/>
    </location>
</feature>
<dbReference type="InterPro" id="IPR001005">
    <property type="entry name" value="SANT/Myb"/>
</dbReference>
<feature type="region of interest" description="Disordered" evidence="3">
    <location>
        <begin position="99"/>
        <end position="259"/>
    </location>
</feature>
<evidence type="ECO:0000256" key="3">
    <source>
        <dbReference type="SAM" id="MobiDB-lite"/>
    </source>
</evidence>
<keyword evidence="7" id="KW-1185">Reference proteome</keyword>
<dbReference type="PROSITE" id="PS51294">
    <property type="entry name" value="HTH_MYB"/>
    <property type="match status" value="1"/>
</dbReference>
<accession>V4UEM1</accession>
<comment type="subcellular location">
    <subcellularLocation>
        <location evidence="1">Nucleus</location>
    </subcellularLocation>
</comment>
<keyword evidence="2" id="KW-0539">Nucleus</keyword>
<dbReference type="EMBL" id="KI536978">
    <property type="protein sequence ID" value="ESR37759.1"/>
    <property type="molecule type" value="Genomic_DNA"/>
</dbReference>
<dbReference type="PANTHER" id="PTHR47430">
    <property type="entry name" value="GB|AAC33480.1"/>
    <property type="match status" value="1"/>
</dbReference>
<feature type="non-terminal residue" evidence="6">
    <location>
        <position position="1"/>
    </location>
</feature>
<evidence type="ECO:0000259" key="4">
    <source>
        <dbReference type="PROSITE" id="PS50090"/>
    </source>
</evidence>
<evidence type="ECO:0008006" key="8">
    <source>
        <dbReference type="Google" id="ProtNLM"/>
    </source>
</evidence>
<dbReference type="FunCoup" id="V4UEM1">
    <property type="interactions" value="81"/>
</dbReference>
<sequence length="640" mass="73737">ATLLTVCFLSLGRHSLHQPFICRRSYVRLSVNPTPLVRRKQRFALVVCVIVEVFEERPCVMGKKTLGKKGHERENGIVTEGEVDFKEEEKKRDVDLRASENEVEMKDDVDENERKINEVGGNDFEFGDSRNGVIVEGHVDTNNTGSEKERQKKKRKLEISEDENQIPKDMRINNDEEVSEINEDSKQKQLAMDENASLQKNDQEDSGNNSELKVRKKRKKLLKEWMNNDGSGIVSSLGDNAEGNNKETREAIREREQLDGRVMEKAEKLCNVNSGVEDMEGHAILEEDGKKEKKKAKSVKKHSGGDKKASQTKKGVEPNDLSEGSAQKERSKKVSFSNDVQVFPSSDVKNGKDDGFVRGKRFSKEEDEMIKRAVMNYIETHGLGEEGLNMVLHCRSHPEVKHCWKEIGSALPWRPYDSIYYRAHIIFQRDENRKWTPEELELVRKFHEKHGSNWKMLADALGKHRFHVKDAWRRVRLPNQKKGQWSQEEYQKLFDLVNMDLRMRALEEKKTKHGMLRDNISWEAISDKLATRSNAICCMKWYDQLTSPMVAEGKWADTDDFHLANALSSLDACCMDDVDWDNLLEHRSGTLCQKRWNQMVKHLGTDGNKSFPEQVEILSTRYSPDVLEAREAYNSKPAVD</sequence>
<dbReference type="KEGG" id="cic:CICLE_v100302841m"/>
<proteinExistence type="predicted"/>
<dbReference type="Gramene" id="ESR37759">
    <property type="protein sequence ID" value="ESR37759"/>
    <property type="gene ID" value="CICLE_v100302841mg"/>
</dbReference>
<feature type="compositionally biased region" description="Polar residues" evidence="3">
    <location>
        <begin position="196"/>
        <end position="211"/>
    </location>
</feature>
<dbReference type="STRING" id="85681.V4UEM1"/>
<dbReference type="GO" id="GO:0005634">
    <property type="term" value="C:nucleus"/>
    <property type="evidence" value="ECO:0007669"/>
    <property type="project" value="UniProtKB-SubCell"/>
</dbReference>
<feature type="domain" description="Myb-like" evidence="4">
    <location>
        <begin position="547"/>
        <end position="600"/>
    </location>
</feature>